<keyword evidence="3" id="KW-0808">Transferase</keyword>
<evidence type="ECO:0000313" key="10">
    <source>
        <dbReference type="Proteomes" id="UP000450676"/>
    </source>
</evidence>
<evidence type="ECO:0000256" key="4">
    <source>
        <dbReference type="ARBA" id="ARBA00022741"/>
    </source>
</evidence>
<evidence type="ECO:0000256" key="5">
    <source>
        <dbReference type="ARBA" id="ARBA00022777"/>
    </source>
</evidence>
<keyword evidence="5 9" id="KW-0418">Kinase</keyword>
<comment type="catalytic activity">
    <reaction evidence="1">
        <text>ATP + protein L-histidine = ADP + protein N-phospho-L-histidine.</text>
        <dbReference type="EC" id="2.7.13.3"/>
    </reaction>
</comment>
<dbReference type="InterPro" id="IPR003594">
    <property type="entry name" value="HATPase_dom"/>
</dbReference>
<evidence type="ECO:0000256" key="3">
    <source>
        <dbReference type="ARBA" id="ARBA00022679"/>
    </source>
</evidence>
<dbReference type="RefSeq" id="WP_161075680.1">
    <property type="nucleotide sequence ID" value="NZ_WWCU01000079.1"/>
</dbReference>
<comment type="caution">
    <text evidence="9">The sequence shown here is derived from an EMBL/GenBank/DDBJ whole genome shotgun (WGS) entry which is preliminary data.</text>
</comment>
<proteinExistence type="predicted"/>
<reference evidence="9 10" key="1">
    <citation type="submission" date="2019-12" db="EMBL/GenBank/DDBJ databases">
        <title>Novel species isolated from a subtropical stream in China.</title>
        <authorList>
            <person name="Lu H."/>
        </authorList>
    </citation>
    <scope>NUCLEOTIDE SEQUENCE [LARGE SCALE GENOMIC DNA]</scope>
    <source>
        <strain evidence="9 10">FT127W</strain>
    </source>
</reference>
<dbReference type="InterPro" id="IPR050980">
    <property type="entry name" value="2C_sensor_his_kinase"/>
</dbReference>
<keyword evidence="7" id="KW-0812">Transmembrane</keyword>
<evidence type="ECO:0000256" key="1">
    <source>
        <dbReference type="ARBA" id="ARBA00000085"/>
    </source>
</evidence>
<accession>A0A7X4HHL0</accession>
<evidence type="ECO:0000259" key="8">
    <source>
        <dbReference type="PROSITE" id="PS50109"/>
    </source>
</evidence>
<dbReference type="Gene3D" id="3.30.565.10">
    <property type="entry name" value="Histidine kinase-like ATPase, C-terminal domain"/>
    <property type="match status" value="1"/>
</dbReference>
<dbReference type="PROSITE" id="PS50109">
    <property type="entry name" value="HIS_KIN"/>
    <property type="match status" value="1"/>
</dbReference>
<name>A0A7X4HHL0_9BURK</name>
<evidence type="ECO:0000256" key="7">
    <source>
        <dbReference type="SAM" id="Phobius"/>
    </source>
</evidence>
<dbReference type="Pfam" id="PF02518">
    <property type="entry name" value="HATPase_c"/>
    <property type="match status" value="1"/>
</dbReference>
<dbReference type="InterPro" id="IPR036890">
    <property type="entry name" value="HATPase_C_sf"/>
</dbReference>
<dbReference type="SUPFAM" id="SSF55874">
    <property type="entry name" value="ATPase domain of HSP90 chaperone/DNA topoisomerase II/histidine kinase"/>
    <property type="match status" value="1"/>
</dbReference>
<evidence type="ECO:0000256" key="6">
    <source>
        <dbReference type="ARBA" id="ARBA00022840"/>
    </source>
</evidence>
<keyword evidence="6" id="KW-0067">ATP-binding</keyword>
<feature type="transmembrane region" description="Helical" evidence="7">
    <location>
        <begin position="391"/>
        <end position="413"/>
    </location>
</feature>
<organism evidence="9 10">
    <name type="scientific">Pseudoduganella aquatica</name>
    <dbReference type="NCBI Taxonomy" id="2660641"/>
    <lineage>
        <taxon>Bacteria</taxon>
        <taxon>Pseudomonadati</taxon>
        <taxon>Pseudomonadota</taxon>
        <taxon>Betaproteobacteria</taxon>
        <taxon>Burkholderiales</taxon>
        <taxon>Oxalobacteraceae</taxon>
        <taxon>Telluria group</taxon>
        <taxon>Pseudoduganella</taxon>
    </lineage>
</organism>
<keyword evidence="10" id="KW-1185">Reference proteome</keyword>
<protein>
    <recommendedName>
        <fullName evidence="2">histidine kinase</fullName>
        <ecNumber evidence="2">2.7.13.3</ecNumber>
    </recommendedName>
</protein>
<evidence type="ECO:0000313" key="9">
    <source>
        <dbReference type="EMBL" id="MYN11418.1"/>
    </source>
</evidence>
<keyword evidence="7" id="KW-0472">Membrane</keyword>
<gene>
    <name evidence="9" type="ORF">GTP77_29345</name>
</gene>
<sequence>MAWPVPSLQPYRQRILLRAAFLSLAAATVGLAISVLQQEKQLSYQSYAQSFRKTQDQLGATLRHPTGQLALLNPPAAAPGSELHPLLLPFPALDFDDQYKVQQAVAMSGCLAQVGEHGSICTGIGNNPWAGGFIYVAGTFDSAQLVPHPKREVSVDQAHRVVLKVAMRGAQYHWIAPFEQPVEGVESRGGMQGRLTGFTAADAGRPNARPVRDFRGWIWQSPVCTDAAMPPDDARCRHSTFFSLRLPVGVLQDALFDKARPVWPPEDLDKIGVHLAVLGPGDGAPLLDTARDRVAPGFRLTDLRAQLLPGETLRISKTGGPELLRLEGAADSTATASPLLARLVRRLPVTASDAPLTGSMVIATPLGNYTLELHGDARSVNQNLSVVATRVSWFVGAMLGALLLAWLVVEVGIIRRITALTRRADSVAQTVKGSSELAQQDFSDLRGQDELGVLARCLQDLLRRVREDAEREAIRAEQERDMWHAVGHEIMSPLQSLMALHGAEGNQSKRYIERMQQAVRILYGSASPSEAFQSSAMQLEDVDLDAFLQSVAANASCAGIAGVRYDGPGAAVMVRADEHALEDVITHILQNAARHREAGSAIRITLEAGERNAAVAIHNQGMPIAEEMLDKVFEYGVSSQDGGAAGSRGQGLFVAKTYMAKMGGTITAHNVAGGVAFTLNLQRS</sequence>
<dbReference type="GO" id="GO:0004673">
    <property type="term" value="F:protein histidine kinase activity"/>
    <property type="evidence" value="ECO:0007669"/>
    <property type="project" value="UniProtKB-EC"/>
</dbReference>
<dbReference type="PANTHER" id="PTHR44936:SF10">
    <property type="entry name" value="SENSOR PROTEIN RSTB"/>
    <property type="match status" value="1"/>
</dbReference>
<dbReference type="PANTHER" id="PTHR44936">
    <property type="entry name" value="SENSOR PROTEIN CREC"/>
    <property type="match status" value="1"/>
</dbReference>
<dbReference type="Proteomes" id="UP000450676">
    <property type="component" value="Unassembled WGS sequence"/>
</dbReference>
<keyword evidence="4" id="KW-0547">Nucleotide-binding</keyword>
<dbReference type="GO" id="GO:0005524">
    <property type="term" value="F:ATP binding"/>
    <property type="evidence" value="ECO:0007669"/>
    <property type="project" value="UniProtKB-KW"/>
</dbReference>
<keyword evidence="7" id="KW-1133">Transmembrane helix</keyword>
<dbReference type="AlphaFoldDB" id="A0A7X4HHL0"/>
<dbReference type="EC" id="2.7.13.3" evidence="2"/>
<feature type="domain" description="Histidine kinase" evidence="8">
    <location>
        <begin position="485"/>
        <end position="684"/>
    </location>
</feature>
<dbReference type="EMBL" id="WWCU01000079">
    <property type="protein sequence ID" value="MYN11418.1"/>
    <property type="molecule type" value="Genomic_DNA"/>
</dbReference>
<dbReference type="Gene3D" id="6.10.340.10">
    <property type="match status" value="1"/>
</dbReference>
<evidence type="ECO:0000256" key="2">
    <source>
        <dbReference type="ARBA" id="ARBA00012438"/>
    </source>
</evidence>
<dbReference type="SMART" id="SM00387">
    <property type="entry name" value="HATPase_c"/>
    <property type="match status" value="1"/>
</dbReference>
<dbReference type="InterPro" id="IPR005467">
    <property type="entry name" value="His_kinase_dom"/>
</dbReference>